<organism evidence="1 2">
    <name type="scientific">Pseudomonas phage phiIBB-PAA2</name>
    <dbReference type="NCBI Taxonomy" id="1429758"/>
    <lineage>
        <taxon>Viruses</taxon>
        <taxon>Duplodnaviria</taxon>
        <taxon>Heunggongvirae</taxon>
        <taxon>Uroviricota</taxon>
        <taxon>Caudoviricetes</taxon>
        <taxon>Bruynoghevirus</taxon>
        <taxon>Bruynoghevirus PAA2</taxon>
    </lineage>
</organism>
<reference evidence="1 2" key="1">
    <citation type="journal article" date="2014" name="Genome Announc.">
        <title>Complete Genome Sequence of the Pseudomonas aeruginosa Bacteriophage phiIBB-PAA2.</title>
        <authorList>
            <person name="Pires D.P."/>
            <person name="Kropinski A.M."/>
            <person name="Azeredo J."/>
            <person name="Sillankorva S."/>
        </authorList>
    </citation>
    <scope>NUCLEOTIDE SEQUENCE [LARGE SCALE GENOMIC DNA]</scope>
    <source>
        <strain evidence="1">PhiIBB-PAA2</strain>
    </source>
</reference>
<keyword evidence="2" id="KW-1185">Reference proteome</keyword>
<sequence length="328" mass="37119">MTTKIYSIEEAQRICEGLFEILEGLGFTDYKVAGGFLRDADNGVAPKDIDLYVRRPYVEDPTDTRRSRFGPRLIPCDDDTLEVEVTRFYNKLGHKKVRCRTGDKPDGYPAGFDVWESIGVDLPVNLVVTTHSHPAEFDVGLCEIACWPVNRLGLRSQIYRTKSYEFDKEEKCITLNRVLDPLLDHSQPLTDNQVEKVVSHIQRIKLKYPEFRVCLGDWIWLLIRSNSILTESTLSVVRKLQEGGLIGKAGEILQTQTEVIDWDEVRQRNREDRPRDDALDAVQAGAGAIRHQAQVQAGLQGIDITTLWIDEEPIGRGQGVLPGSFRGI</sequence>
<gene>
    <name evidence="1" type="ORF">phiIBBPAA2_0042</name>
</gene>
<dbReference type="RefSeq" id="YP_008857844.1">
    <property type="nucleotide sequence ID" value="NC_022971.1"/>
</dbReference>
<dbReference type="KEGG" id="vg:17778728"/>
<protein>
    <submittedName>
        <fullName evidence="1">Uncharacterized protein</fullName>
    </submittedName>
</protein>
<dbReference type="Proteomes" id="UP000018630">
    <property type="component" value="Segment"/>
</dbReference>
<name>V5R4U7_9CAUD</name>
<dbReference type="EMBL" id="KF856712">
    <property type="protein sequence ID" value="AHB30143.1"/>
    <property type="molecule type" value="Genomic_DNA"/>
</dbReference>
<evidence type="ECO:0000313" key="1">
    <source>
        <dbReference type="EMBL" id="AHB30143.1"/>
    </source>
</evidence>
<dbReference type="GeneID" id="17778728"/>
<accession>V5R4U7</accession>
<dbReference type="OrthoDB" id="3975at10239"/>
<proteinExistence type="predicted"/>
<evidence type="ECO:0000313" key="2">
    <source>
        <dbReference type="Proteomes" id="UP000018630"/>
    </source>
</evidence>